<dbReference type="CDD" id="cd20335">
    <property type="entry name" value="BRcat_RBR"/>
    <property type="match status" value="1"/>
</dbReference>
<evidence type="ECO:0000259" key="18">
    <source>
        <dbReference type="PROSITE" id="PS51140"/>
    </source>
</evidence>
<dbReference type="PROSITE" id="PS51140">
    <property type="entry name" value="CUE"/>
    <property type="match status" value="1"/>
</dbReference>
<gene>
    <name evidence="20" type="ORF">PPL_02735</name>
</gene>
<feature type="compositionally biased region" description="Polar residues" evidence="15">
    <location>
        <begin position="777"/>
        <end position="788"/>
    </location>
</feature>
<keyword evidence="10" id="KW-0833">Ubl conjugation pathway</keyword>
<evidence type="ECO:0000256" key="12">
    <source>
        <dbReference type="ARBA" id="ARBA00022989"/>
    </source>
</evidence>
<dbReference type="PROSITE" id="PS50030">
    <property type="entry name" value="UBA"/>
    <property type="match status" value="1"/>
</dbReference>
<evidence type="ECO:0000256" key="2">
    <source>
        <dbReference type="ARBA" id="ARBA00004167"/>
    </source>
</evidence>
<dbReference type="Gene3D" id="1.20.120.1750">
    <property type="match status" value="1"/>
</dbReference>
<dbReference type="InterPro" id="IPR031127">
    <property type="entry name" value="E3_UB_ligase_RBR"/>
</dbReference>
<comment type="subcellular location">
    <subcellularLocation>
        <location evidence="2">Membrane</location>
        <topology evidence="2">Single-pass membrane protein</topology>
    </subcellularLocation>
</comment>
<dbReference type="GO" id="GO:0016567">
    <property type="term" value="P:protein ubiquitination"/>
    <property type="evidence" value="ECO:0007669"/>
    <property type="project" value="InterPro"/>
</dbReference>
<dbReference type="SUPFAM" id="SSF46934">
    <property type="entry name" value="UBA-like"/>
    <property type="match status" value="1"/>
</dbReference>
<keyword evidence="11" id="KW-0862">Zinc</keyword>
<evidence type="ECO:0000259" key="17">
    <source>
        <dbReference type="PROSITE" id="PS50089"/>
    </source>
</evidence>
<evidence type="ECO:0000256" key="3">
    <source>
        <dbReference type="ARBA" id="ARBA00004906"/>
    </source>
</evidence>
<evidence type="ECO:0000313" key="21">
    <source>
        <dbReference type="Proteomes" id="UP000001396"/>
    </source>
</evidence>
<dbReference type="InterPro" id="IPR009060">
    <property type="entry name" value="UBA-like_sf"/>
</dbReference>
<keyword evidence="7" id="KW-0479">Metal-binding</keyword>
<dbReference type="OMA" id="SHECNIK"/>
<dbReference type="RefSeq" id="XP_020435786.1">
    <property type="nucleotide sequence ID" value="XM_020573714.1"/>
</dbReference>
<feature type="domain" description="CUE" evidence="18">
    <location>
        <begin position="688"/>
        <end position="731"/>
    </location>
</feature>
<dbReference type="AlphaFoldDB" id="D3B2X1"/>
<dbReference type="Gene3D" id="3.30.40.10">
    <property type="entry name" value="Zinc/RING finger domain, C3HC4 (zinc finger)"/>
    <property type="match status" value="1"/>
</dbReference>
<dbReference type="InterPro" id="IPR003892">
    <property type="entry name" value="CUE"/>
</dbReference>
<dbReference type="PROSITE" id="PS00518">
    <property type="entry name" value="ZF_RING_1"/>
    <property type="match status" value="1"/>
</dbReference>
<dbReference type="PANTHER" id="PTHR11685">
    <property type="entry name" value="RBR FAMILY RING FINGER AND IBR DOMAIN-CONTAINING"/>
    <property type="match status" value="1"/>
</dbReference>
<proteinExistence type="predicted"/>
<evidence type="ECO:0000256" key="4">
    <source>
        <dbReference type="ARBA" id="ARBA00012251"/>
    </source>
</evidence>
<dbReference type="InterPro" id="IPR044066">
    <property type="entry name" value="TRIAD_supradom"/>
</dbReference>
<evidence type="ECO:0000256" key="5">
    <source>
        <dbReference type="ARBA" id="ARBA00022679"/>
    </source>
</evidence>
<keyword evidence="9 14" id="KW-0863">Zinc-finger</keyword>
<dbReference type="GO" id="GO:0008270">
    <property type="term" value="F:zinc ion binding"/>
    <property type="evidence" value="ECO:0007669"/>
    <property type="project" value="UniProtKB-KW"/>
</dbReference>
<comment type="pathway">
    <text evidence="3">Protein modification; protein ubiquitination.</text>
</comment>
<dbReference type="Proteomes" id="UP000001396">
    <property type="component" value="Unassembled WGS sequence"/>
</dbReference>
<dbReference type="InterPro" id="IPR013083">
    <property type="entry name" value="Znf_RING/FYVE/PHD"/>
</dbReference>
<protein>
    <recommendedName>
        <fullName evidence="4">RBR-type E3 ubiquitin transferase</fullName>
        <ecNumber evidence="4">2.3.2.31</ecNumber>
    </recommendedName>
</protein>
<evidence type="ECO:0000256" key="15">
    <source>
        <dbReference type="SAM" id="MobiDB-lite"/>
    </source>
</evidence>
<dbReference type="STRING" id="670386.D3B2X1"/>
<evidence type="ECO:0000256" key="6">
    <source>
        <dbReference type="ARBA" id="ARBA00022692"/>
    </source>
</evidence>
<keyword evidence="6" id="KW-0812">Transmembrane</keyword>
<dbReference type="InParanoid" id="D3B2X1"/>
<organism evidence="20 21">
    <name type="scientific">Heterostelium pallidum (strain ATCC 26659 / Pp 5 / PN500)</name>
    <name type="common">Cellular slime mold</name>
    <name type="synonym">Polysphondylium pallidum</name>
    <dbReference type="NCBI Taxonomy" id="670386"/>
    <lineage>
        <taxon>Eukaryota</taxon>
        <taxon>Amoebozoa</taxon>
        <taxon>Evosea</taxon>
        <taxon>Eumycetozoa</taxon>
        <taxon>Dictyostelia</taxon>
        <taxon>Acytosteliales</taxon>
        <taxon>Acytosteliaceae</taxon>
        <taxon>Heterostelium</taxon>
    </lineage>
</organism>
<accession>D3B2X1</accession>
<sequence length="788" mass="90281">MSKSSVKDIPLYISIDLPDFRKRFIITYENVYSKSIPIKKELIRIKTKDGRRLTSLNSTYNNQLLDVTISTMSKGGDQDDDSPTYSLRHSSNHEPLPSQAKNNDPTYVSDSVFLAHCRELQATLGKSQVIVSESLPYCVHVHLGNNNALRSSSVSLYLLDHPEYKEVGLTSKSIILRANEDSLQDIVRVELVNHPSSDMITLVNSVVRVYNQYIQTQITTDPQLPKEVQEIFPLNFKELPTISPVSFYNQLNELIIQVSKDYQVPASVAMNFLFKYKFNIKGMRKSLTNIDSYGCANIEKHRFLNISGGECSICYCDIDEPIEFFCGHRFCRGCISEYLIASINDGNGIVSPIRCCATGCPVMIDQVTIASLIPDRNADHLKQMFINDAASLTRSKWCTSRGCKRLFYPKGLKDCIPYSPCHCKNIICIYCGKNELHWPSPCDHSFMQEDDFANYLWMAQNTTLCFNCKYPIQRNEGCNHMTCTKCRYEFCYEQETKKVDCKPEYSRVRSLRCLVHFNGTNNEIGTFFIPSQFSKLRESILTSLQKANQFEGVAQSQLVLYNQYGGQIKHSEEIMYNEVLYVARENEEFKEPPEVAPSSESPETIFNKKAALRKKEALLANNVDEKKLTEDQITDIANRLSEMLDLTIDECYEMVKKTGATSEVDAINSVLTYQIHNQNTTVDEENAQEILTYEQLVELFPSVAEDVIERALIESKNDLEKAADWLYDYEDKWMKNICSNQEDKSTSPKAKYNTDYFDDEDDDNEYEDDPDYIYANSRLSDTQAKLYD</sequence>
<dbReference type="PROSITE" id="PS51873">
    <property type="entry name" value="TRIAD"/>
    <property type="match status" value="1"/>
</dbReference>
<evidence type="ECO:0000256" key="14">
    <source>
        <dbReference type="PROSITE-ProRule" id="PRU00175"/>
    </source>
</evidence>
<reference evidence="20 21" key="1">
    <citation type="journal article" date="2011" name="Genome Res.">
        <title>Phylogeny-wide analysis of social amoeba genomes highlights ancient origins for complex intercellular communication.</title>
        <authorList>
            <person name="Heidel A.J."/>
            <person name="Lawal H.M."/>
            <person name="Felder M."/>
            <person name="Schilde C."/>
            <person name="Helps N.R."/>
            <person name="Tunggal B."/>
            <person name="Rivero F."/>
            <person name="John U."/>
            <person name="Schleicher M."/>
            <person name="Eichinger L."/>
            <person name="Platzer M."/>
            <person name="Noegel A.A."/>
            <person name="Schaap P."/>
            <person name="Gloeckner G."/>
        </authorList>
    </citation>
    <scope>NUCLEOTIDE SEQUENCE [LARGE SCALE GENOMIC DNA]</scope>
    <source>
        <strain evidence="21">ATCC 26659 / Pp 5 / PN500</strain>
    </source>
</reference>
<feature type="domain" description="RING-type" evidence="19">
    <location>
        <begin position="307"/>
        <end position="535"/>
    </location>
</feature>
<keyword evidence="12" id="KW-1133">Transmembrane helix</keyword>
<evidence type="ECO:0000256" key="7">
    <source>
        <dbReference type="ARBA" id="ARBA00022723"/>
    </source>
</evidence>
<dbReference type="FunCoup" id="D3B2X1">
    <property type="interactions" value="586"/>
</dbReference>
<dbReference type="Pfam" id="PF02845">
    <property type="entry name" value="CUE"/>
    <property type="match status" value="1"/>
</dbReference>
<evidence type="ECO:0000259" key="16">
    <source>
        <dbReference type="PROSITE" id="PS50030"/>
    </source>
</evidence>
<name>D3B2X1_HETP5</name>
<feature type="compositionally biased region" description="Acidic residues" evidence="15">
    <location>
        <begin position="756"/>
        <end position="771"/>
    </location>
</feature>
<dbReference type="EC" id="2.3.2.31" evidence="4"/>
<comment type="catalytic activity">
    <reaction evidence="1">
        <text>[E2 ubiquitin-conjugating enzyme]-S-ubiquitinyl-L-cysteine + [acceptor protein]-L-lysine = [E2 ubiquitin-conjugating enzyme]-L-cysteine + [acceptor protein]-N(6)-ubiquitinyl-L-lysine.</text>
        <dbReference type="EC" id="2.3.2.31"/>
    </reaction>
</comment>
<comment type="caution">
    <text evidence="20">The sequence shown here is derived from an EMBL/GenBank/DDBJ whole genome shotgun (WGS) entry which is preliminary data.</text>
</comment>
<dbReference type="GO" id="GO:0043130">
    <property type="term" value="F:ubiquitin binding"/>
    <property type="evidence" value="ECO:0007669"/>
    <property type="project" value="InterPro"/>
</dbReference>
<keyword evidence="8" id="KW-0677">Repeat</keyword>
<evidence type="ECO:0000256" key="1">
    <source>
        <dbReference type="ARBA" id="ARBA00001798"/>
    </source>
</evidence>
<feature type="region of interest" description="Disordered" evidence="15">
    <location>
        <begin position="741"/>
        <end position="788"/>
    </location>
</feature>
<evidence type="ECO:0000256" key="8">
    <source>
        <dbReference type="ARBA" id="ARBA00022737"/>
    </source>
</evidence>
<evidence type="ECO:0000313" key="20">
    <source>
        <dbReference type="EMBL" id="EFA83669.1"/>
    </source>
</evidence>
<dbReference type="GO" id="GO:0005737">
    <property type="term" value="C:cytoplasm"/>
    <property type="evidence" value="ECO:0007669"/>
    <property type="project" value="UniProtKB-ARBA"/>
</dbReference>
<keyword evidence="13" id="KW-0472">Membrane</keyword>
<dbReference type="InterPro" id="IPR017907">
    <property type="entry name" value="Znf_RING_CS"/>
</dbReference>
<dbReference type="EMBL" id="ADBJ01000010">
    <property type="protein sequence ID" value="EFA83669.1"/>
    <property type="molecule type" value="Genomic_DNA"/>
</dbReference>
<dbReference type="GeneID" id="31358258"/>
<dbReference type="InterPro" id="IPR015940">
    <property type="entry name" value="UBA"/>
</dbReference>
<dbReference type="FunFam" id="3.30.40.10:FF:000051">
    <property type="entry name" value="RBR-type E3 ubiquitin transferase"/>
    <property type="match status" value="1"/>
</dbReference>
<feature type="region of interest" description="Disordered" evidence="15">
    <location>
        <begin position="71"/>
        <end position="103"/>
    </location>
</feature>
<keyword evidence="5" id="KW-0808">Transferase</keyword>
<evidence type="ECO:0000256" key="10">
    <source>
        <dbReference type="ARBA" id="ARBA00022786"/>
    </source>
</evidence>
<evidence type="ECO:0000256" key="11">
    <source>
        <dbReference type="ARBA" id="ARBA00022833"/>
    </source>
</evidence>
<dbReference type="InterPro" id="IPR001841">
    <property type="entry name" value="Znf_RING"/>
</dbReference>
<dbReference type="Pfam" id="PF22191">
    <property type="entry name" value="IBR_1"/>
    <property type="match status" value="1"/>
</dbReference>
<dbReference type="PROSITE" id="PS50089">
    <property type="entry name" value="ZF_RING_2"/>
    <property type="match status" value="1"/>
</dbReference>
<dbReference type="SUPFAM" id="SSF57850">
    <property type="entry name" value="RING/U-box"/>
    <property type="match status" value="2"/>
</dbReference>
<evidence type="ECO:0000259" key="19">
    <source>
        <dbReference type="PROSITE" id="PS51873"/>
    </source>
</evidence>
<dbReference type="GO" id="GO:0031090">
    <property type="term" value="C:organelle membrane"/>
    <property type="evidence" value="ECO:0007669"/>
    <property type="project" value="UniProtKB-ARBA"/>
</dbReference>
<feature type="domain" description="UBA" evidence="16">
    <location>
        <begin position="681"/>
        <end position="729"/>
    </location>
</feature>
<dbReference type="CDD" id="cd14279">
    <property type="entry name" value="CUE"/>
    <property type="match status" value="1"/>
</dbReference>
<keyword evidence="21" id="KW-1185">Reference proteome</keyword>
<feature type="domain" description="RING-type" evidence="17">
    <location>
        <begin position="311"/>
        <end position="362"/>
    </location>
</feature>
<evidence type="ECO:0000256" key="13">
    <source>
        <dbReference type="ARBA" id="ARBA00023136"/>
    </source>
</evidence>
<dbReference type="GO" id="GO:0061630">
    <property type="term" value="F:ubiquitin protein ligase activity"/>
    <property type="evidence" value="ECO:0007669"/>
    <property type="project" value="UniProtKB-EC"/>
</dbReference>
<evidence type="ECO:0000256" key="9">
    <source>
        <dbReference type="ARBA" id="ARBA00022771"/>
    </source>
</evidence>